<dbReference type="InterPro" id="IPR052180">
    <property type="entry name" value="NhaC_Na-H+_Antiporter"/>
</dbReference>
<feature type="transmembrane region" description="Helical" evidence="9">
    <location>
        <begin position="331"/>
        <end position="350"/>
    </location>
</feature>
<evidence type="ECO:0000256" key="9">
    <source>
        <dbReference type="SAM" id="Phobius"/>
    </source>
</evidence>
<dbReference type="Proteomes" id="UP001409585">
    <property type="component" value="Unassembled WGS sequence"/>
</dbReference>
<dbReference type="PANTHER" id="PTHR33451:SF3">
    <property type="entry name" value="MALATE-2H(+)_NA(+)-LACTATE ANTIPORTER"/>
    <property type="match status" value="1"/>
</dbReference>
<evidence type="ECO:0000259" key="10">
    <source>
        <dbReference type="Pfam" id="PF03553"/>
    </source>
</evidence>
<feature type="transmembrane region" description="Helical" evidence="9">
    <location>
        <begin position="142"/>
        <end position="165"/>
    </location>
</feature>
<keyword evidence="6 9" id="KW-1133">Transmembrane helix</keyword>
<evidence type="ECO:0000256" key="4">
    <source>
        <dbReference type="ARBA" id="ARBA00022475"/>
    </source>
</evidence>
<gene>
    <name evidence="11" type="ORF">GCM10025791_30190</name>
</gene>
<feature type="transmembrane region" description="Helical" evidence="9">
    <location>
        <begin position="44"/>
        <end position="61"/>
    </location>
</feature>
<keyword evidence="4" id="KW-1003">Cell membrane</keyword>
<feature type="transmembrane region" description="Helical" evidence="9">
    <location>
        <begin position="81"/>
        <end position="109"/>
    </location>
</feature>
<dbReference type="PANTHER" id="PTHR33451">
    <property type="entry name" value="MALATE-2H(+)/NA(+)-LACTATE ANTIPORTER"/>
    <property type="match status" value="1"/>
</dbReference>
<feature type="transmembrane region" description="Helical" evidence="9">
    <location>
        <begin position="452"/>
        <end position="471"/>
    </location>
</feature>
<dbReference type="NCBIfam" id="TIGR00931">
    <property type="entry name" value="antiport_nhaC"/>
    <property type="match status" value="1"/>
</dbReference>
<comment type="similarity">
    <text evidence="8">Belongs to the NhaC Na(+)/H(+) (TC 2.A.35) antiporter family.</text>
</comment>
<feature type="transmembrane region" description="Helical" evidence="9">
    <location>
        <begin position="198"/>
        <end position="221"/>
    </location>
</feature>
<dbReference type="InterPro" id="IPR004770">
    <property type="entry name" value="Na/H_antiport_NhaC"/>
</dbReference>
<protein>
    <submittedName>
        <fullName evidence="11">Na+/H+ antiporter NhaC family protein</fullName>
    </submittedName>
</protein>
<evidence type="ECO:0000256" key="6">
    <source>
        <dbReference type="ARBA" id="ARBA00022989"/>
    </source>
</evidence>
<feature type="transmembrane region" description="Helical" evidence="9">
    <location>
        <begin position="266"/>
        <end position="286"/>
    </location>
</feature>
<dbReference type="AlphaFoldDB" id="A0AAV3U4J4"/>
<comment type="caution">
    <text evidence="11">The sequence shown here is derived from an EMBL/GenBank/DDBJ whole genome shotgun (WGS) entry which is preliminary data.</text>
</comment>
<dbReference type="RefSeq" id="WP_345423994.1">
    <property type="nucleotide sequence ID" value="NZ_AP031496.1"/>
</dbReference>
<feature type="domain" description="Na+/H+ antiporter NhaC-like C-terminal" evidence="10">
    <location>
        <begin position="167"/>
        <end position="472"/>
    </location>
</feature>
<evidence type="ECO:0000256" key="7">
    <source>
        <dbReference type="ARBA" id="ARBA00023136"/>
    </source>
</evidence>
<name>A0AAV3U4J4_9ALTE</name>
<dbReference type="InterPro" id="IPR018461">
    <property type="entry name" value="Na/H_Antiport_NhaC-like_C"/>
</dbReference>
<proteinExistence type="inferred from homology"/>
<feature type="transmembrane region" description="Helical" evidence="9">
    <location>
        <begin position="116"/>
        <end position="136"/>
    </location>
</feature>
<organism evidence="11 12">
    <name type="scientific">Halioxenophilus aromaticivorans</name>
    <dbReference type="NCBI Taxonomy" id="1306992"/>
    <lineage>
        <taxon>Bacteria</taxon>
        <taxon>Pseudomonadati</taxon>
        <taxon>Pseudomonadota</taxon>
        <taxon>Gammaproteobacteria</taxon>
        <taxon>Alteromonadales</taxon>
        <taxon>Alteromonadaceae</taxon>
        <taxon>Halioxenophilus</taxon>
    </lineage>
</organism>
<feature type="transmembrane region" description="Helical" evidence="9">
    <location>
        <begin position="371"/>
        <end position="389"/>
    </location>
</feature>
<evidence type="ECO:0000313" key="12">
    <source>
        <dbReference type="Proteomes" id="UP001409585"/>
    </source>
</evidence>
<feature type="transmembrane region" description="Helical" evidence="9">
    <location>
        <begin position="241"/>
        <end position="259"/>
    </location>
</feature>
<reference evidence="12" key="1">
    <citation type="journal article" date="2019" name="Int. J. Syst. Evol. Microbiol.">
        <title>The Global Catalogue of Microorganisms (GCM) 10K type strain sequencing project: providing services to taxonomists for standard genome sequencing and annotation.</title>
        <authorList>
            <consortium name="The Broad Institute Genomics Platform"/>
            <consortium name="The Broad Institute Genome Sequencing Center for Infectious Disease"/>
            <person name="Wu L."/>
            <person name="Ma J."/>
        </authorList>
    </citation>
    <scope>NUCLEOTIDE SEQUENCE [LARGE SCALE GENOMIC DNA]</scope>
    <source>
        <strain evidence="12">JCM 19134</strain>
    </source>
</reference>
<keyword evidence="12" id="KW-1185">Reference proteome</keyword>
<dbReference type="Pfam" id="PF03553">
    <property type="entry name" value="Na_H_antiporter"/>
    <property type="match status" value="1"/>
</dbReference>
<keyword evidence="5 9" id="KW-0812">Transmembrane</keyword>
<accession>A0AAV3U4J4</accession>
<feature type="transmembrane region" description="Helical" evidence="9">
    <location>
        <begin position="12"/>
        <end position="32"/>
    </location>
</feature>
<keyword evidence="3" id="KW-0050">Antiport</keyword>
<keyword evidence="2" id="KW-0813">Transport</keyword>
<evidence type="ECO:0000256" key="8">
    <source>
        <dbReference type="ARBA" id="ARBA00038435"/>
    </source>
</evidence>
<evidence type="ECO:0000256" key="3">
    <source>
        <dbReference type="ARBA" id="ARBA00022449"/>
    </source>
</evidence>
<comment type="subcellular location">
    <subcellularLocation>
        <location evidence="1">Cell membrane</location>
        <topology evidence="1">Multi-pass membrane protein</topology>
    </subcellularLocation>
</comment>
<dbReference type="GO" id="GO:0015297">
    <property type="term" value="F:antiporter activity"/>
    <property type="evidence" value="ECO:0007669"/>
    <property type="project" value="UniProtKB-KW"/>
</dbReference>
<dbReference type="GO" id="GO:0005886">
    <property type="term" value="C:plasma membrane"/>
    <property type="evidence" value="ECO:0007669"/>
    <property type="project" value="UniProtKB-SubCell"/>
</dbReference>
<dbReference type="EMBL" id="BAABLX010000027">
    <property type="protein sequence ID" value="GAA4948220.1"/>
    <property type="molecule type" value="Genomic_DNA"/>
</dbReference>
<evidence type="ECO:0000256" key="2">
    <source>
        <dbReference type="ARBA" id="ARBA00022448"/>
    </source>
</evidence>
<evidence type="ECO:0000256" key="1">
    <source>
        <dbReference type="ARBA" id="ARBA00004651"/>
    </source>
</evidence>
<sequence length="489" mass="51661">MAENPPLKHPPLFVALLPILVLIALLTLNVKIFGDNAISGSNQIILIVCAALAAGLAHFFGSRWQTIEDGIVNSIKLATPAILILLMVGALSGTWLVSGIIPTMIYYGLQILNPVIFLFAACVICAVVAVFTGSSWTTSATIGIALMGIGQVLGINPGLVAGAILSGAYFGDKLSPLSDTTNLASASAGTDLFTHIRYLTFTTVPSITIALVLFIVFGFGYKNDMDSATIDGILNGLETSFNITPWVLLVPLCVLLMIIKKIPPLPALFVGTVLGGVFAFIFQLPIVNAVGASVGDGEFANYIGIMQTAFGDTQLETGNATLDELLSSGGMAGMLTTIWLILSAMIFGGTMEASGFLRLITESLIRRVKSVGSLVTATVGTCLFTNVSASDQYLAVLVPGRMFAESYRKRGLAPQVLSRTLEDSGTVTSVLVPWNTCGAFHAGVLGVATLSYLPFTFFCLISPFMSILFAYMHIKIDRIEPEQPAAAQA</sequence>
<keyword evidence="7 9" id="KW-0472">Membrane</keyword>
<evidence type="ECO:0000256" key="5">
    <source>
        <dbReference type="ARBA" id="ARBA00022692"/>
    </source>
</evidence>
<evidence type="ECO:0000313" key="11">
    <source>
        <dbReference type="EMBL" id="GAA4948220.1"/>
    </source>
</evidence>